<evidence type="ECO:0000313" key="2">
    <source>
        <dbReference type="Proteomes" id="UP000248090"/>
    </source>
</evidence>
<dbReference type="Proteomes" id="UP000248090">
    <property type="component" value="Unassembled WGS sequence"/>
</dbReference>
<dbReference type="EMBL" id="LAPT01000012">
    <property type="protein sequence ID" value="PXF32634.1"/>
    <property type="molecule type" value="Genomic_DNA"/>
</dbReference>
<comment type="caution">
    <text evidence="1">The sequence shown here is derived from an EMBL/GenBank/DDBJ whole genome shotgun (WGS) entry which is preliminary data.</text>
</comment>
<accession>A0ABX5M180</accession>
<name>A0ABX5M180_9GAMM</name>
<gene>
    <name evidence="1" type="ORF">WH50_03380</name>
</gene>
<keyword evidence="2" id="KW-1185">Reference proteome</keyword>
<reference evidence="1 2" key="1">
    <citation type="submission" date="2015-03" db="EMBL/GenBank/DDBJ databases">
        <authorList>
            <person name="Krishnan R."/>
            <person name="Midha S."/>
            <person name="Patil P.B."/>
            <person name="Rameshkumar N."/>
        </authorList>
    </citation>
    <scope>NUCLEOTIDE SEQUENCE [LARGE SCALE GENOMIC DNA]</scope>
    <source>
        <strain evidence="1 2">L1E11</strain>
    </source>
</reference>
<organism evidence="1 2">
    <name type="scientific">Pokkaliibacter plantistimulans</name>
    <dbReference type="NCBI Taxonomy" id="1635171"/>
    <lineage>
        <taxon>Bacteria</taxon>
        <taxon>Pseudomonadati</taxon>
        <taxon>Pseudomonadota</taxon>
        <taxon>Gammaproteobacteria</taxon>
        <taxon>Oceanospirillales</taxon>
        <taxon>Balneatrichaceae</taxon>
        <taxon>Pokkaliibacter</taxon>
    </lineage>
</organism>
<dbReference type="RefSeq" id="WP_110186035.1">
    <property type="nucleotide sequence ID" value="NZ_LAPT01000012.1"/>
</dbReference>
<sequence length="114" mass="12673">MNTDAEHSLSQLIEQLATQAVQNMGDIFYDPHPAYGEAKDPAGAAKASILDALQKLATHLNPDKPGWVVVRFSPDEIQGIDADRLQQRLIADGYEHIQDLQDHKHVWSTDTLTD</sequence>
<proteinExistence type="predicted"/>
<protein>
    <submittedName>
        <fullName evidence="1">Uncharacterized protein</fullName>
    </submittedName>
</protein>
<evidence type="ECO:0000313" key="1">
    <source>
        <dbReference type="EMBL" id="PXF32634.1"/>
    </source>
</evidence>